<keyword evidence="1" id="KW-0472">Membrane</keyword>
<name>A0ABM9G917_9BACL</name>
<accession>A0ABM9G917</accession>
<dbReference type="Proteomes" id="UP001154322">
    <property type="component" value="Unassembled WGS sequence"/>
</dbReference>
<evidence type="ECO:0000313" key="3">
    <source>
        <dbReference type="Proteomes" id="UP001154322"/>
    </source>
</evidence>
<dbReference type="RefSeq" id="WP_213431485.1">
    <property type="nucleotide sequence ID" value="NZ_AP031290.1"/>
</dbReference>
<keyword evidence="1" id="KW-0812">Transmembrane</keyword>
<protein>
    <submittedName>
        <fullName evidence="2">Uncharacterized protein</fullName>
    </submittedName>
</protein>
<reference evidence="2" key="1">
    <citation type="submission" date="2022-06" db="EMBL/GenBank/DDBJ databases">
        <authorList>
            <person name="Dietemann V."/>
            <person name="Ory F."/>
            <person name="Dainat B."/>
            <person name="Oberhansli S."/>
        </authorList>
    </citation>
    <scope>NUCLEOTIDE SEQUENCE</scope>
    <source>
        <strain evidence="2">Ena-SAMPLE-TAB-26-04-2022-14:26:32:270-5432</strain>
    </source>
</reference>
<evidence type="ECO:0000256" key="1">
    <source>
        <dbReference type="SAM" id="Phobius"/>
    </source>
</evidence>
<sequence length="93" mass="10604">MSKKETNFMTWLILGAYAVALYVIANQFKHDISPEMATEFMGVINGGKPILYYALTYGMLYGSLITVGTFLAFRLAYWIPYWIWKGKGTNEAM</sequence>
<keyword evidence="1" id="KW-1133">Transmembrane helix</keyword>
<dbReference type="EMBL" id="CALYLO010000011">
    <property type="protein sequence ID" value="CAH8248498.1"/>
    <property type="molecule type" value="Genomic_DNA"/>
</dbReference>
<organism evidence="2 3">
    <name type="scientific">Paenibacillus melissococcoides</name>
    <dbReference type="NCBI Taxonomy" id="2912268"/>
    <lineage>
        <taxon>Bacteria</taxon>
        <taxon>Bacillati</taxon>
        <taxon>Bacillota</taxon>
        <taxon>Bacilli</taxon>
        <taxon>Bacillales</taxon>
        <taxon>Paenibacillaceae</taxon>
        <taxon>Paenibacillus</taxon>
    </lineage>
</organism>
<comment type="caution">
    <text evidence="2">The sequence shown here is derived from an EMBL/GenBank/DDBJ whole genome shotgun (WGS) entry which is preliminary data.</text>
</comment>
<evidence type="ECO:0000313" key="2">
    <source>
        <dbReference type="EMBL" id="CAH8248498.1"/>
    </source>
</evidence>
<proteinExistence type="predicted"/>
<gene>
    <name evidence="2" type="ORF">WJ0W_007166</name>
</gene>
<keyword evidence="3" id="KW-1185">Reference proteome</keyword>
<feature type="transmembrane region" description="Helical" evidence="1">
    <location>
        <begin position="49"/>
        <end position="77"/>
    </location>
</feature>